<reference evidence="2" key="1">
    <citation type="journal article" date="2019" name="Gigascience">
        <title>De novo genome assembly of the endangered Acer yangbiense, a plant species with extremely small populations endemic to Yunnan Province, China.</title>
        <authorList>
            <person name="Yang J."/>
            <person name="Wariss H.M."/>
            <person name="Tao L."/>
            <person name="Zhang R."/>
            <person name="Yun Q."/>
            <person name="Hollingsworth P."/>
            <person name="Dao Z."/>
            <person name="Luo G."/>
            <person name="Guo H."/>
            <person name="Ma Y."/>
            <person name="Sun W."/>
        </authorList>
    </citation>
    <scope>NUCLEOTIDE SEQUENCE [LARGE SCALE GENOMIC DNA]</scope>
    <source>
        <strain evidence="2">cv. Malutang</strain>
    </source>
</reference>
<dbReference type="Pfam" id="PF05542">
    <property type="entry name" value="DUF760"/>
    <property type="match status" value="1"/>
</dbReference>
<sequence>MRGPPSHVKHSSISISKANASGEVTKSITVLADVHGEGENEAQKVVIADVVMTDVPKQVTQLMEYSLSFHKALPFSPFSHRRRFLIGKSQLVVARAGPSHCDFSSSPLNTPLEPNSSAGRFLSAVLLNQRHFFNHAVSDELKQLSNDRNAAFDRMFLSSASDEAALHRLVLVPHMLLIPVFVPVSFLLSDGVSCVTTLTWFSRSVEELSQMMLSKDTLLVSYDNRYLKVCSWRIAQLKEHECQTAVEDVMYMLIFYKFSEIRVPLVPKLSRCIYNSRLEIWPPKDWELESIHSIEVLEMVREHISTVIGLRANSSVTDSWSTTQIQRQHLGRVYVASILYGYFLKSASLRHRLELCLRLAHHDLRLSNRNSHQLPEMCSYRLNNLVFGHIGNRQSVSLDQGLSRQEQQEKLKCYVMGFDPETLQRCAKLKSNEAVNLIEKHSCALFGNTKNGLLETDELILTSFSSLKRLVLEAIAFGSFLWDTEEYVNTVTTAHLLVLIIQAFKVPGEAIHGALEQLGDAIKVCFESLLQVLMEAIGSMISSGFDLLKEALTESIIVTGSTMGGLAEITRNSLDEVIKSLPEIFNGFSEMLSTIVKDLWDNYKDALGYVTQNV</sequence>
<dbReference type="InterPro" id="IPR008479">
    <property type="entry name" value="DUF760"/>
</dbReference>
<organism evidence="1 2">
    <name type="scientific">Acer yangbiense</name>
    <dbReference type="NCBI Taxonomy" id="1000413"/>
    <lineage>
        <taxon>Eukaryota</taxon>
        <taxon>Viridiplantae</taxon>
        <taxon>Streptophyta</taxon>
        <taxon>Embryophyta</taxon>
        <taxon>Tracheophyta</taxon>
        <taxon>Spermatophyta</taxon>
        <taxon>Magnoliopsida</taxon>
        <taxon>eudicotyledons</taxon>
        <taxon>Gunneridae</taxon>
        <taxon>Pentapetalae</taxon>
        <taxon>rosids</taxon>
        <taxon>malvids</taxon>
        <taxon>Sapindales</taxon>
        <taxon>Sapindaceae</taxon>
        <taxon>Hippocastanoideae</taxon>
        <taxon>Acereae</taxon>
        <taxon>Acer</taxon>
    </lineage>
</organism>
<evidence type="ECO:0000313" key="1">
    <source>
        <dbReference type="EMBL" id="TXG54155.1"/>
    </source>
</evidence>
<dbReference type="InterPro" id="IPR038925">
    <property type="entry name" value="At3g17800-like"/>
</dbReference>
<name>A0A5C7HC80_9ROSI</name>
<accession>A0A5C7HC80</accession>
<dbReference type="AlphaFoldDB" id="A0A5C7HC80"/>
<keyword evidence="2" id="KW-1185">Reference proteome</keyword>
<dbReference type="EMBL" id="VAHF01000009">
    <property type="protein sequence ID" value="TXG54155.1"/>
    <property type="molecule type" value="Genomic_DNA"/>
</dbReference>
<protein>
    <submittedName>
        <fullName evidence="1">Uncharacterized protein</fullName>
    </submittedName>
</protein>
<dbReference type="OrthoDB" id="25131at2759"/>
<gene>
    <name evidence="1" type="ORF">EZV62_019411</name>
</gene>
<comment type="caution">
    <text evidence="1">The sequence shown here is derived from an EMBL/GenBank/DDBJ whole genome shotgun (WGS) entry which is preliminary data.</text>
</comment>
<evidence type="ECO:0000313" key="2">
    <source>
        <dbReference type="Proteomes" id="UP000323000"/>
    </source>
</evidence>
<dbReference type="Proteomes" id="UP000323000">
    <property type="component" value="Chromosome 9"/>
</dbReference>
<proteinExistence type="predicted"/>
<dbReference type="PANTHER" id="PTHR31808:SF9">
    <property type="entry name" value="F21O3.2 PROTEIN"/>
    <property type="match status" value="1"/>
</dbReference>
<dbReference type="PANTHER" id="PTHR31808">
    <property type="entry name" value="EXPRESSED PROTEIN"/>
    <property type="match status" value="1"/>
</dbReference>